<dbReference type="OrthoDB" id="2941391at2"/>
<evidence type="ECO:0000313" key="2">
    <source>
        <dbReference type="EMBL" id="TKD68825.1"/>
    </source>
</evidence>
<proteinExistence type="predicted"/>
<comment type="caution">
    <text evidence="2">The sequence shown here is derived from an EMBL/GenBank/DDBJ whole genome shotgun (WGS) entry which is preliminary data.</text>
</comment>
<dbReference type="Proteomes" id="UP000310541">
    <property type="component" value="Unassembled WGS sequence"/>
</dbReference>
<organism evidence="2 3">
    <name type="scientific">Guptibacillus hwajinpoensis</name>
    <dbReference type="NCBI Taxonomy" id="208199"/>
    <lineage>
        <taxon>Bacteria</taxon>
        <taxon>Bacillati</taxon>
        <taxon>Bacillota</taxon>
        <taxon>Bacilli</taxon>
        <taxon>Bacillales</taxon>
        <taxon>Guptibacillaceae</taxon>
        <taxon>Guptibacillus</taxon>
    </lineage>
</organism>
<dbReference type="EMBL" id="SWFM01000005">
    <property type="protein sequence ID" value="TKD68825.1"/>
    <property type="molecule type" value="Genomic_DNA"/>
</dbReference>
<sequence>MLDSCGTSGTAETTQARPSVSRRLSARPAESEHPVADINHHFYSKPFKMLITNFLSTPIMFAHNICNCFNRSAKLF</sequence>
<gene>
    <name evidence="2" type="ORF">FBF83_16650</name>
</gene>
<evidence type="ECO:0000313" key="3">
    <source>
        <dbReference type="Proteomes" id="UP000310541"/>
    </source>
</evidence>
<protein>
    <submittedName>
        <fullName evidence="2">Uncharacterized protein</fullName>
    </submittedName>
</protein>
<reference evidence="2 3" key="1">
    <citation type="submission" date="2019-04" db="EMBL/GenBank/DDBJ databases">
        <title>Genome sequence of Bacillus hwajinpoensis strain Y2.</title>
        <authorList>
            <person name="Fair J.L."/>
            <person name="Maclea K.S."/>
        </authorList>
    </citation>
    <scope>NUCLEOTIDE SEQUENCE [LARGE SCALE GENOMIC DNA]</scope>
    <source>
        <strain evidence="2 3">Y2</strain>
    </source>
</reference>
<evidence type="ECO:0000256" key="1">
    <source>
        <dbReference type="SAM" id="MobiDB-lite"/>
    </source>
</evidence>
<feature type="compositionally biased region" description="Polar residues" evidence="1">
    <location>
        <begin position="1"/>
        <end position="18"/>
    </location>
</feature>
<name>A0A4U1MEM5_9BACL</name>
<feature type="region of interest" description="Disordered" evidence="1">
    <location>
        <begin position="1"/>
        <end position="32"/>
    </location>
</feature>
<accession>A0A4U1MEM5</accession>
<dbReference type="AlphaFoldDB" id="A0A4U1MEM5"/>